<evidence type="ECO:0000313" key="12">
    <source>
        <dbReference type="Proteomes" id="UP000596083"/>
    </source>
</evidence>
<dbReference type="KEGG" id="mlut:JET14_05100"/>
<name>A0A7T7KMB7_9HYPH</name>
<dbReference type="AlphaFoldDB" id="A0A7T7KMB7"/>
<dbReference type="NCBIfam" id="NF006621">
    <property type="entry name" value="PRK09189.1"/>
    <property type="match status" value="1"/>
</dbReference>
<evidence type="ECO:0000256" key="9">
    <source>
        <dbReference type="RuleBase" id="RU366031"/>
    </source>
</evidence>
<dbReference type="EMBL" id="CP066786">
    <property type="protein sequence ID" value="QQM31550.1"/>
    <property type="molecule type" value="Genomic_DNA"/>
</dbReference>
<dbReference type="CDD" id="cd06578">
    <property type="entry name" value="HemD"/>
    <property type="match status" value="1"/>
</dbReference>
<comment type="similarity">
    <text evidence="2 9">Belongs to the uroporphyrinogen-III synthase family.</text>
</comment>
<evidence type="ECO:0000256" key="2">
    <source>
        <dbReference type="ARBA" id="ARBA00008133"/>
    </source>
</evidence>
<dbReference type="RefSeq" id="WP_200337088.1">
    <property type="nucleotide sequence ID" value="NZ_CP066786.1"/>
</dbReference>
<dbReference type="InterPro" id="IPR003754">
    <property type="entry name" value="4pyrrol_synth_uPrphyn_synth"/>
</dbReference>
<evidence type="ECO:0000256" key="4">
    <source>
        <dbReference type="ARBA" id="ARBA00023239"/>
    </source>
</evidence>
<evidence type="ECO:0000259" key="10">
    <source>
        <dbReference type="Pfam" id="PF02602"/>
    </source>
</evidence>
<evidence type="ECO:0000256" key="3">
    <source>
        <dbReference type="ARBA" id="ARBA00013109"/>
    </source>
</evidence>
<feature type="domain" description="Tetrapyrrole biosynthesis uroporphyrinogen III synthase" evidence="10">
    <location>
        <begin position="17"/>
        <end position="233"/>
    </location>
</feature>
<protein>
    <recommendedName>
        <fullName evidence="7 9">Uroporphyrinogen-III synthase</fullName>
        <ecNumber evidence="3 9">4.2.1.75</ecNumber>
    </recommendedName>
</protein>
<comment type="pathway">
    <text evidence="1 9">Porphyrin-containing compound metabolism; protoporphyrin-IX biosynthesis; coproporphyrinogen-III from 5-aminolevulinate: step 3/4.</text>
</comment>
<dbReference type="PANTHER" id="PTHR38042:SF1">
    <property type="entry name" value="UROPORPHYRINOGEN-III SYNTHASE, CHLOROPLASTIC"/>
    <property type="match status" value="1"/>
</dbReference>
<gene>
    <name evidence="11" type="ORF">JET14_05100</name>
</gene>
<dbReference type="InterPro" id="IPR039793">
    <property type="entry name" value="UROS/Hem4"/>
</dbReference>
<dbReference type="Gene3D" id="3.40.50.10090">
    <property type="match status" value="2"/>
</dbReference>
<organism evidence="11 12">
    <name type="scientific">Martelella lutilitoris</name>
    <dbReference type="NCBI Taxonomy" id="2583532"/>
    <lineage>
        <taxon>Bacteria</taxon>
        <taxon>Pseudomonadati</taxon>
        <taxon>Pseudomonadota</taxon>
        <taxon>Alphaproteobacteria</taxon>
        <taxon>Hyphomicrobiales</taxon>
        <taxon>Aurantimonadaceae</taxon>
        <taxon>Martelella</taxon>
    </lineage>
</organism>
<dbReference type="GO" id="GO:0006780">
    <property type="term" value="P:uroporphyrinogen III biosynthetic process"/>
    <property type="evidence" value="ECO:0007669"/>
    <property type="project" value="UniProtKB-UniRule"/>
</dbReference>
<keyword evidence="5 9" id="KW-0627">Porphyrin biosynthesis</keyword>
<evidence type="ECO:0000256" key="8">
    <source>
        <dbReference type="ARBA" id="ARBA00048617"/>
    </source>
</evidence>
<keyword evidence="4 9" id="KW-0456">Lyase</keyword>
<evidence type="ECO:0000256" key="6">
    <source>
        <dbReference type="ARBA" id="ARBA00037589"/>
    </source>
</evidence>
<dbReference type="Pfam" id="PF02602">
    <property type="entry name" value="HEM4"/>
    <property type="match status" value="1"/>
</dbReference>
<evidence type="ECO:0000256" key="7">
    <source>
        <dbReference type="ARBA" id="ARBA00040167"/>
    </source>
</evidence>
<proteinExistence type="inferred from homology"/>
<comment type="function">
    <text evidence="6 9">Catalyzes cyclization of the linear tetrapyrrole, hydroxymethylbilane, to the macrocyclic uroporphyrinogen III.</text>
</comment>
<accession>A0A7T7KMB7</accession>
<dbReference type="PANTHER" id="PTHR38042">
    <property type="entry name" value="UROPORPHYRINOGEN-III SYNTHASE, CHLOROPLASTIC"/>
    <property type="match status" value="1"/>
</dbReference>
<comment type="catalytic activity">
    <reaction evidence="8 9">
        <text>hydroxymethylbilane = uroporphyrinogen III + H2O</text>
        <dbReference type="Rhea" id="RHEA:18965"/>
        <dbReference type="ChEBI" id="CHEBI:15377"/>
        <dbReference type="ChEBI" id="CHEBI:57308"/>
        <dbReference type="ChEBI" id="CHEBI:57845"/>
        <dbReference type="EC" id="4.2.1.75"/>
    </reaction>
</comment>
<evidence type="ECO:0000313" key="11">
    <source>
        <dbReference type="EMBL" id="QQM31550.1"/>
    </source>
</evidence>
<dbReference type="GO" id="GO:0006782">
    <property type="term" value="P:protoporphyrinogen IX biosynthetic process"/>
    <property type="evidence" value="ECO:0007669"/>
    <property type="project" value="UniProtKB-UniRule"/>
</dbReference>
<dbReference type="Proteomes" id="UP000596083">
    <property type="component" value="Chromosome"/>
</dbReference>
<dbReference type="SUPFAM" id="SSF69618">
    <property type="entry name" value="HemD-like"/>
    <property type="match status" value="1"/>
</dbReference>
<dbReference type="EC" id="4.2.1.75" evidence="3 9"/>
<sequence length="237" mass="25097">MRVLVTRPQEKAERTCARLAAMGHEAFSLPLFRPVHFDDVVKAALAARHWRALAVTSAEALENVEASRDAPGFRDLPVFAVGRKTADAARAAGFTQVIDGGGDGERLAETIAAFPPSGDGPLLYLAGDPRAPFFEEALRRLDVAFETVTAYAMRPVADLPVDAVLEEARPEAVLLYSAAAAARFFALVPAQLLARHGLNPLFLCLSAKVAASVPACLSASVRIAGAPDEEGLLALLN</sequence>
<dbReference type="InterPro" id="IPR036108">
    <property type="entry name" value="4pyrrol_syn_uPrphyn_synt_sf"/>
</dbReference>
<dbReference type="GO" id="GO:0004852">
    <property type="term" value="F:uroporphyrinogen-III synthase activity"/>
    <property type="evidence" value="ECO:0007669"/>
    <property type="project" value="UniProtKB-UniRule"/>
</dbReference>
<reference evidence="11 12" key="1">
    <citation type="submission" date="2020-12" db="EMBL/GenBank/DDBJ databases">
        <authorList>
            <person name="Zheng R.K."/>
            <person name="Sun C.M."/>
        </authorList>
    </citation>
    <scope>NUCLEOTIDE SEQUENCE [LARGE SCALE GENOMIC DNA]</scope>
    <source>
        <strain evidence="11 12">ZRK001</strain>
    </source>
</reference>
<evidence type="ECO:0000256" key="1">
    <source>
        <dbReference type="ARBA" id="ARBA00004772"/>
    </source>
</evidence>
<evidence type="ECO:0000256" key="5">
    <source>
        <dbReference type="ARBA" id="ARBA00023244"/>
    </source>
</evidence>